<reference evidence="2 3" key="1">
    <citation type="submission" date="2024-01" db="EMBL/GenBank/DDBJ databases">
        <title>A draft genome for a cacao thread blight-causing isolate of Paramarasmius palmivorus.</title>
        <authorList>
            <person name="Baruah I.K."/>
            <person name="Bukari Y."/>
            <person name="Amoako-Attah I."/>
            <person name="Meinhardt L.W."/>
            <person name="Bailey B.A."/>
            <person name="Cohen S.P."/>
        </authorList>
    </citation>
    <scope>NUCLEOTIDE SEQUENCE [LARGE SCALE GENOMIC DNA]</scope>
    <source>
        <strain evidence="2 3">GH-12</strain>
    </source>
</reference>
<feature type="signal peptide" evidence="1">
    <location>
        <begin position="1"/>
        <end position="25"/>
    </location>
</feature>
<sequence>MVRFTFTLVNVLAAVGLFAGQGINAAPVMTNNGAIDLSKNASASSSSGKNATVTTKVDSLQCNIARATIITDLNELGLLLQDIDTSNETVATAVSQAQGGLKTSGDAITDILKALIGGEGPPAEGRQKTDAGLGVMLQALTGLNSTEPAVVTALNKLNDAIAAGSEVVTVCR</sequence>
<evidence type="ECO:0000313" key="3">
    <source>
        <dbReference type="Proteomes" id="UP001383192"/>
    </source>
</evidence>
<evidence type="ECO:0008006" key="4">
    <source>
        <dbReference type="Google" id="ProtNLM"/>
    </source>
</evidence>
<organism evidence="2 3">
    <name type="scientific">Paramarasmius palmivorus</name>
    <dbReference type="NCBI Taxonomy" id="297713"/>
    <lineage>
        <taxon>Eukaryota</taxon>
        <taxon>Fungi</taxon>
        <taxon>Dikarya</taxon>
        <taxon>Basidiomycota</taxon>
        <taxon>Agaricomycotina</taxon>
        <taxon>Agaricomycetes</taxon>
        <taxon>Agaricomycetidae</taxon>
        <taxon>Agaricales</taxon>
        <taxon>Marasmiineae</taxon>
        <taxon>Marasmiaceae</taxon>
        <taxon>Paramarasmius</taxon>
    </lineage>
</organism>
<feature type="chain" id="PRO_5043799327" description="Secreted protein" evidence="1">
    <location>
        <begin position="26"/>
        <end position="172"/>
    </location>
</feature>
<evidence type="ECO:0000313" key="2">
    <source>
        <dbReference type="EMBL" id="KAK7024439.1"/>
    </source>
</evidence>
<keyword evidence="1" id="KW-0732">Signal</keyword>
<name>A0AAW0BDP2_9AGAR</name>
<dbReference type="Proteomes" id="UP001383192">
    <property type="component" value="Unassembled WGS sequence"/>
</dbReference>
<accession>A0AAW0BDP2</accession>
<dbReference type="EMBL" id="JAYKXP010000124">
    <property type="protein sequence ID" value="KAK7024439.1"/>
    <property type="molecule type" value="Genomic_DNA"/>
</dbReference>
<gene>
    <name evidence="2" type="ORF">VNI00_016290</name>
</gene>
<proteinExistence type="predicted"/>
<evidence type="ECO:0000256" key="1">
    <source>
        <dbReference type="SAM" id="SignalP"/>
    </source>
</evidence>
<keyword evidence="3" id="KW-1185">Reference proteome</keyword>
<comment type="caution">
    <text evidence="2">The sequence shown here is derived from an EMBL/GenBank/DDBJ whole genome shotgun (WGS) entry which is preliminary data.</text>
</comment>
<protein>
    <recommendedName>
        <fullName evidence="4">Secreted protein</fullName>
    </recommendedName>
</protein>
<dbReference type="AlphaFoldDB" id="A0AAW0BDP2"/>